<evidence type="ECO:0000313" key="2">
    <source>
        <dbReference type="Proteomes" id="UP001290101"/>
    </source>
</evidence>
<comment type="caution">
    <text evidence="1">The sequence shown here is derived from an EMBL/GenBank/DDBJ whole genome shotgun (WGS) entry which is preliminary data.</text>
</comment>
<accession>A0ABU5JLX7</accession>
<protein>
    <submittedName>
        <fullName evidence="1">Uncharacterized protein</fullName>
    </submittedName>
</protein>
<proteinExistence type="predicted"/>
<organism evidence="1 2">
    <name type="scientific">Micromonospora sicca</name>
    <dbReference type="NCBI Taxonomy" id="2202420"/>
    <lineage>
        <taxon>Bacteria</taxon>
        <taxon>Bacillati</taxon>
        <taxon>Actinomycetota</taxon>
        <taxon>Actinomycetes</taxon>
        <taxon>Micromonosporales</taxon>
        <taxon>Micromonosporaceae</taxon>
        <taxon>Micromonospora</taxon>
    </lineage>
</organism>
<reference evidence="1 2" key="1">
    <citation type="submission" date="2023-12" db="EMBL/GenBank/DDBJ databases">
        <title>Micromonospora sp. nov., isolated from Atacama Desert.</title>
        <authorList>
            <person name="Carro L."/>
            <person name="Golinska P."/>
            <person name="Klenk H.-P."/>
            <person name="Goodfellow M."/>
        </authorList>
    </citation>
    <scope>NUCLEOTIDE SEQUENCE [LARGE SCALE GENOMIC DNA]</scope>
    <source>
        <strain evidence="1 2">4G53</strain>
    </source>
</reference>
<gene>
    <name evidence="1" type="ORF">U2F25_29635</name>
</gene>
<evidence type="ECO:0000313" key="1">
    <source>
        <dbReference type="EMBL" id="MDZ5493581.1"/>
    </source>
</evidence>
<name>A0ABU5JLX7_9ACTN</name>
<dbReference type="RefSeq" id="WP_322443159.1">
    <property type="nucleotide sequence ID" value="NZ_JAXOTQ010000049.1"/>
</dbReference>
<keyword evidence="2" id="KW-1185">Reference proteome</keyword>
<sequence length="65" mass="7134">MGGKAMGASTDEDHKGRRAKGATLAARIAYWRAMSWEELREVMRETGPDPDAVTVSVPARPDFND</sequence>
<dbReference type="EMBL" id="JAXOTQ010000049">
    <property type="protein sequence ID" value="MDZ5493581.1"/>
    <property type="molecule type" value="Genomic_DNA"/>
</dbReference>
<dbReference type="Proteomes" id="UP001290101">
    <property type="component" value="Unassembled WGS sequence"/>
</dbReference>